<comment type="catalytic activity">
    <reaction evidence="7">
        <text>12-hexadecanoyloxy-octadecanoate + H2O = 12-hydroxyoctadecanoate + hexadecanoate + H(+)</text>
        <dbReference type="Rhea" id="RHEA:52056"/>
        <dbReference type="ChEBI" id="CHEBI:7896"/>
        <dbReference type="ChEBI" id="CHEBI:15377"/>
        <dbReference type="ChEBI" id="CHEBI:15378"/>
        <dbReference type="ChEBI" id="CHEBI:83677"/>
        <dbReference type="ChEBI" id="CHEBI:84201"/>
    </reaction>
    <physiologicalReaction direction="left-to-right" evidence="7">
        <dbReference type="Rhea" id="RHEA:52057"/>
    </physiologicalReaction>
</comment>
<comment type="subcellular location">
    <subcellularLocation>
        <location evidence="2">Endomembrane system</location>
        <topology evidence="2">Multi-pass membrane protein</topology>
    </subcellularLocation>
</comment>
<feature type="transmembrane region" description="Helical" evidence="17">
    <location>
        <begin position="47"/>
        <end position="67"/>
    </location>
</feature>
<dbReference type="AlphaFoldDB" id="A0AAV1G3N9"/>
<name>A0AAV1G3N9_XYRNO</name>
<dbReference type="EMBL" id="OY660874">
    <property type="protein sequence ID" value="CAJ1067800.1"/>
    <property type="molecule type" value="Genomic_DNA"/>
</dbReference>
<comment type="similarity">
    <text evidence="3">Belongs to the AIG1 family.</text>
</comment>
<comment type="catalytic activity">
    <reaction evidence="8">
        <text>13-octadecanoyloxy-octadecanoate + H2O = 13-hydroxy-octadecanoate + octadecanoate + H(+)</text>
        <dbReference type="Rhea" id="RHEA:52084"/>
        <dbReference type="ChEBI" id="CHEBI:15377"/>
        <dbReference type="ChEBI" id="CHEBI:15378"/>
        <dbReference type="ChEBI" id="CHEBI:25629"/>
        <dbReference type="ChEBI" id="CHEBI:136304"/>
        <dbReference type="ChEBI" id="CHEBI:136335"/>
    </reaction>
    <physiologicalReaction direction="left-to-right" evidence="8">
        <dbReference type="Rhea" id="RHEA:52085"/>
    </physiologicalReaction>
</comment>
<keyword evidence="5 17" id="KW-1133">Transmembrane helix</keyword>
<evidence type="ECO:0000256" key="10">
    <source>
        <dbReference type="ARBA" id="ARBA00048680"/>
    </source>
</evidence>
<evidence type="ECO:0000256" key="14">
    <source>
        <dbReference type="ARBA" id="ARBA00049296"/>
    </source>
</evidence>
<comment type="catalytic activity">
    <reaction evidence="15">
        <text>13-(9Z-hexadecenoyloxy)-octadecanoate + H2O = 13-hydroxy-octadecanoate + (9Z)-hexadecenoate + H(+)</text>
        <dbReference type="Rhea" id="RHEA:52076"/>
        <dbReference type="ChEBI" id="CHEBI:15377"/>
        <dbReference type="ChEBI" id="CHEBI:15378"/>
        <dbReference type="ChEBI" id="CHEBI:32372"/>
        <dbReference type="ChEBI" id="CHEBI:136304"/>
        <dbReference type="ChEBI" id="CHEBI:136315"/>
    </reaction>
    <physiologicalReaction direction="left-to-right" evidence="15">
        <dbReference type="Rhea" id="RHEA:52077"/>
    </physiologicalReaction>
</comment>
<dbReference type="GO" id="GO:0016020">
    <property type="term" value="C:membrane"/>
    <property type="evidence" value="ECO:0007669"/>
    <property type="project" value="InterPro"/>
</dbReference>
<dbReference type="GO" id="GO:0012505">
    <property type="term" value="C:endomembrane system"/>
    <property type="evidence" value="ECO:0007669"/>
    <property type="project" value="UniProtKB-SubCell"/>
</dbReference>
<evidence type="ECO:0000313" key="18">
    <source>
        <dbReference type="EMBL" id="CAJ1067800.1"/>
    </source>
</evidence>
<comment type="catalytic activity">
    <reaction evidence="1">
        <text>9-(9Z-hexadecenoyloxy)-octadecanoate + H2O = (9Z)-hexadecenoate + 9-hydroxy-octadecanoate + H(+)</text>
        <dbReference type="Rhea" id="RHEA:52068"/>
        <dbReference type="ChEBI" id="CHEBI:15377"/>
        <dbReference type="ChEBI" id="CHEBI:15378"/>
        <dbReference type="ChEBI" id="CHEBI:32372"/>
        <dbReference type="ChEBI" id="CHEBI:136286"/>
        <dbReference type="ChEBI" id="CHEBI:136309"/>
    </reaction>
    <physiologicalReaction direction="left-to-right" evidence="1">
        <dbReference type="Rhea" id="RHEA:52069"/>
    </physiologicalReaction>
</comment>
<keyword evidence="4 17" id="KW-0812">Transmembrane</keyword>
<feature type="transmembrane region" description="Helical" evidence="17">
    <location>
        <begin position="151"/>
        <end position="176"/>
    </location>
</feature>
<evidence type="ECO:0000256" key="4">
    <source>
        <dbReference type="ARBA" id="ARBA00022692"/>
    </source>
</evidence>
<comment type="catalytic activity">
    <reaction evidence="13">
        <text>9-octadecanoyloxy-octadecanoate + H2O = 9-hydroxy-octadecanoate + octadecanoate + H(+)</text>
        <dbReference type="Rhea" id="RHEA:52096"/>
        <dbReference type="ChEBI" id="CHEBI:15377"/>
        <dbReference type="ChEBI" id="CHEBI:15378"/>
        <dbReference type="ChEBI" id="CHEBI:25629"/>
        <dbReference type="ChEBI" id="CHEBI:136286"/>
        <dbReference type="ChEBI" id="CHEBI:136373"/>
    </reaction>
    <physiologicalReaction direction="left-to-right" evidence="13">
        <dbReference type="Rhea" id="RHEA:52097"/>
    </physiologicalReaction>
</comment>
<feature type="transmembrane region" description="Helical" evidence="17">
    <location>
        <begin position="120"/>
        <end position="139"/>
    </location>
</feature>
<comment type="catalytic activity">
    <reaction evidence="9">
        <text>9-hexadecanoyloxy-octadecanoate + H2O = 9-hydroxy-octadecanoate + hexadecanoate + H(+)</text>
        <dbReference type="Rhea" id="RHEA:52052"/>
        <dbReference type="ChEBI" id="CHEBI:7896"/>
        <dbReference type="ChEBI" id="CHEBI:15377"/>
        <dbReference type="ChEBI" id="CHEBI:15378"/>
        <dbReference type="ChEBI" id="CHEBI:83670"/>
        <dbReference type="ChEBI" id="CHEBI:136286"/>
    </reaction>
    <physiologicalReaction direction="left-to-right" evidence="9">
        <dbReference type="Rhea" id="RHEA:52053"/>
    </physiologicalReaction>
</comment>
<evidence type="ECO:0000313" key="19">
    <source>
        <dbReference type="Proteomes" id="UP001178508"/>
    </source>
</evidence>
<comment type="catalytic activity">
    <reaction evidence="10">
        <text>12-octadecanoyloxy-octadecanoate + H2O = 12-hydroxyoctadecanoate + octadecanoate + H(+)</text>
        <dbReference type="Rhea" id="RHEA:52080"/>
        <dbReference type="ChEBI" id="CHEBI:15377"/>
        <dbReference type="ChEBI" id="CHEBI:15378"/>
        <dbReference type="ChEBI" id="CHEBI:25629"/>
        <dbReference type="ChEBI" id="CHEBI:84201"/>
        <dbReference type="ChEBI" id="CHEBI:136330"/>
    </reaction>
    <physiologicalReaction direction="left-to-right" evidence="10">
        <dbReference type="Rhea" id="RHEA:52081"/>
    </physiologicalReaction>
</comment>
<proteinExistence type="inferred from homology"/>
<evidence type="ECO:0000256" key="15">
    <source>
        <dbReference type="ARBA" id="ARBA00049322"/>
    </source>
</evidence>
<evidence type="ECO:0000256" key="17">
    <source>
        <dbReference type="SAM" id="Phobius"/>
    </source>
</evidence>
<gene>
    <name evidence="18" type="ORF">XNOV1_A019418</name>
</gene>
<evidence type="ECO:0000256" key="8">
    <source>
        <dbReference type="ARBA" id="ARBA00047427"/>
    </source>
</evidence>
<evidence type="ECO:0000256" key="11">
    <source>
        <dbReference type="ARBA" id="ARBA00048701"/>
    </source>
</evidence>
<evidence type="ECO:0000256" key="12">
    <source>
        <dbReference type="ARBA" id="ARBA00048800"/>
    </source>
</evidence>
<dbReference type="PANTHER" id="PTHR10989:SF19">
    <property type="entry name" value="ANDROGEN-DEPENDENT TFPI-REGULATING PROTEIN-LIKE"/>
    <property type="match status" value="1"/>
</dbReference>
<organism evidence="18 19">
    <name type="scientific">Xyrichtys novacula</name>
    <name type="common">Pearly razorfish</name>
    <name type="synonym">Hemipteronotus novacula</name>
    <dbReference type="NCBI Taxonomy" id="13765"/>
    <lineage>
        <taxon>Eukaryota</taxon>
        <taxon>Metazoa</taxon>
        <taxon>Chordata</taxon>
        <taxon>Craniata</taxon>
        <taxon>Vertebrata</taxon>
        <taxon>Euteleostomi</taxon>
        <taxon>Actinopterygii</taxon>
        <taxon>Neopterygii</taxon>
        <taxon>Teleostei</taxon>
        <taxon>Neoteleostei</taxon>
        <taxon>Acanthomorphata</taxon>
        <taxon>Eupercaria</taxon>
        <taxon>Labriformes</taxon>
        <taxon>Labridae</taxon>
        <taxon>Xyrichtys</taxon>
    </lineage>
</organism>
<protein>
    <submittedName>
        <fullName evidence="18">Androgen-dependent TFPI-regulating protein</fullName>
    </submittedName>
</protein>
<keyword evidence="19" id="KW-1185">Reference proteome</keyword>
<comment type="catalytic activity">
    <reaction evidence="16">
        <text>12-(9Z-hexadecenoyloxy)-octadecanoate + H2O = 12-hydroxyoctadecanoate + (9Z)-hexadecenoate + H(+)</text>
        <dbReference type="Rhea" id="RHEA:52072"/>
        <dbReference type="ChEBI" id="CHEBI:15377"/>
        <dbReference type="ChEBI" id="CHEBI:15378"/>
        <dbReference type="ChEBI" id="CHEBI:32372"/>
        <dbReference type="ChEBI" id="CHEBI:84201"/>
        <dbReference type="ChEBI" id="CHEBI:136312"/>
    </reaction>
    <physiologicalReaction direction="left-to-right" evidence="16">
        <dbReference type="Rhea" id="RHEA:52073"/>
    </physiologicalReaction>
</comment>
<evidence type="ECO:0000256" key="9">
    <source>
        <dbReference type="ARBA" id="ARBA00047863"/>
    </source>
</evidence>
<evidence type="ECO:0000256" key="3">
    <source>
        <dbReference type="ARBA" id="ARBA00009300"/>
    </source>
</evidence>
<dbReference type="Proteomes" id="UP001178508">
    <property type="component" value="Chromosome 11"/>
</dbReference>
<reference evidence="18" key="1">
    <citation type="submission" date="2023-08" db="EMBL/GenBank/DDBJ databases">
        <authorList>
            <person name="Alioto T."/>
            <person name="Alioto T."/>
            <person name="Gomez Garrido J."/>
        </authorList>
    </citation>
    <scope>NUCLEOTIDE SEQUENCE</scope>
</reference>
<evidence type="ECO:0000256" key="5">
    <source>
        <dbReference type="ARBA" id="ARBA00022989"/>
    </source>
</evidence>
<feature type="transmembrane region" description="Helical" evidence="17">
    <location>
        <begin position="182"/>
        <end position="205"/>
    </location>
</feature>
<dbReference type="Pfam" id="PF04750">
    <property type="entry name" value="Far-17a_AIG1"/>
    <property type="match status" value="1"/>
</dbReference>
<keyword evidence="6 17" id="KW-0472">Membrane</keyword>
<evidence type="ECO:0000256" key="16">
    <source>
        <dbReference type="ARBA" id="ARBA00049428"/>
    </source>
</evidence>
<evidence type="ECO:0000256" key="6">
    <source>
        <dbReference type="ARBA" id="ARBA00023136"/>
    </source>
</evidence>
<comment type="catalytic activity">
    <reaction evidence="11">
        <text>12-(9Z-octadecenoyloxy)-octadecanoate + H2O = 12-hydroxyoctadecanoate + (9Z)-octadecenoate + H(+)</text>
        <dbReference type="Rhea" id="RHEA:52060"/>
        <dbReference type="ChEBI" id="CHEBI:15377"/>
        <dbReference type="ChEBI" id="CHEBI:15378"/>
        <dbReference type="ChEBI" id="CHEBI:30823"/>
        <dbReference type="ChEBI" id="CHEBI:84201"/>
        <dbReference type="ChEBI" id="CHEBI:136302"/>
    </reaction>
    <physiologicalReaction direction="left-to-right" evidence="11">
        <dbReference type="Rhea" id="RHEA:52061"/>
    </physiologicalReaction>
</comment>
<feature type="transmembrane region" description="Helical" evidence="17">
    <location>
        <begin position="79"/>
        <end position="100"/>
    </location>
</feature>
<dbReference type="PANTHER" id="PTHR10989">
    <property type="entry name" value="ANDROGEN-INDUCED PROTEIN 1-RELATED"/>
    <property type="match status" value="1"/>
</dbReference>
<comment type="catalytic activity">
    <reaction evidence="14">
        <text>13-(9Z-octadecenoyloxy)-octadecanoate + H2O = 13-hydroxy-octadecanoate + (9Z)-octadecenoate + H(+)</text>
        <dbReference type="Rhea" id="RHEA:52064"/>
        <dbReference type="ChEBI" id="CHEBI:15377"/>
        <dbReference type="ChEBI" id="CHEBI:15378"/>
        <dbReference type="ChEBI" id="CHEBI:30823"/>
        <dbReference type="ChEBI" id="CHEBI:136303"/>
        <dbReference type="ChEBI" id="CHEBI:136304"/>
    </reaction>
    <physiologicalReaction direction="left-to-right" evidence="14">
        <dbReference type="Rhea" id="RHEA:52065"/>
    </physiologicalReaction>
</comment>
<evidence type="ECO:0000256" key="2">
    <source>
        <dbReference type="ARBA" id="ARBA00004127"/>
    </source>
</evidence>
<comment type="catalytic activity">
    <reaction evidence="12">
        <text>9-(9Z-octadecenoyloxy)-octadecanoate + H2O = 9-hydroxy-octadecanoate + (9Z)-octadecenoate + H(+)</text>
        <dbReference type="Rhea" id="RHEA:52048"/>
        <dbReference type="ChEBI" id="CHEBI:15377"/>
        <dbReference type="ChEBI" id="CHEBI:15378"/>
        <dbReference type="ChEBI" id="CHEBI:30823"/>
        <dbReference type="ChEBI" id="CHEBI:136282"/>
        <dbReference type="ChEBI" id="CHEBI:136286"/>
    </reaction>
    <physiologicalReaction direction="left-to-right" evidence="12">
        <dbReference type="Rhea" id="RHEA:52049"/>
    </physiologicalReaction>
</comment>
<evidence type="ECO:0000256" key="13">
    <source>
        <dbReference type="ARBA" id="ARBA00049221"/>
    </source>
</evidence>
<dbReference type="InterPro" id="IPR006838">
    <property type="entry name" value="ADTRP_AIG1"/>
</dbReference>
<sequence>MTLTLRKVFHVSAFGWYAFVVNCLALKDGEELPPGIFVYGGPWKYLTFLNLLLQMCFFGLAALSDLQEKSESFLSRCKDLLFSVFVFPVGMFVVLLFWVIFTYDRELVYPATIDAFFPPWMNHAMHTFVLPVLLGEVLLQPHVYPKRKHAITALSVVGVAYLSWIIWVYLSVGIWVYPLLGYFSSAGLVFFFFFNMMVVTSLYVLGDKLNSFLWSEVDRNKRTPVKSRKSGL</sequence>
<evidence type="ECO:0000256" key="7">
    <source>
        <dbReference type="ARBA" id="ARBA00047368"/>
    </source>
</evidence>
<evidence type="ECO:0000256" key="1">
    <source>
        <dbReference type="ARBA" id="ARBA00000923"/>
    </source>
</evidence>
<accession>A0AAV1G3N9</accession>